<dbReference type="InterPro" id="IPR022755">
    <property type="entry name" value="Znf_C2H2_jaz"/>
</dbReference>
<dbReference type="GO" id="GO:0008270">
    <property type="term" value="F:zinc ion binding"/>
    <property type="evidence" value="ECO:0007669"/>
    <property type="project" value="UniProtKB-KW"/>
</dbReference>
<dbReference type="InterPro" id="IPR049402">
    <property type="entry name" value="DZF_dom_C"/>
</dbReference>
<dbReference type="Pfam" id="PF20965">
    <property type="entry name" value="DZF_C"/>
    <property type="match status" value="1"/>
</dbReference>
<dbReference type="Pfam" id="PF12874">
    <property type="entry name" value="zf-met"/>
    <property type="match status" value="2"/>
</dbReference>
<proteinExistence type="predicted"/>
<dbReference type="SMART" id="SM00451">
    <property type="entry name" value="ZnF_U1"/>
    <property type="match status" value="3"/>
</dbReference>
<dbReference type="FunFam" id="3.30.460.10:FF:000010">
    <property type="entry name" value="Zinc finger RNA-binding protein 2"/>
    <property type="match status" value="1"/>
</dbReference>
<name>A0A7R8V4S8_HERIL</name>
<evidence type="ECO:0000256" key="2">
    <source>
        <dbReference type="ARBA" id="ARBA00022771"/>
    </source>
</evidence>
<dbReference type="Gene3D" id="3.30.460.10">
    <property type="entry name" value="Beta Polymerase, domain 2"/>
    <property type="match status" value="1"/>
</dbReference>
<dbReference type="PROSITE" id="PS51703">
    <property type="entry name" value="DZF"/>
    <property type="match status" value="1"/>
</dbReference>
<dbReference type="EMBL" id="LR899014">
    <property type="protein sequence ID" value="CAD7092828.1"/>
    <property type="molecule type" value="Genomic_DNA"/>
</dbReference>
<keyword evidence="2" id="KW-0863">Zinc-finger</keyword>
<dbReference type="InterPro" id="IPR013087">
    <property type="entry name" value="Znf_C2H2_type"/>
</dbReference>
<dbReference type="FunCoup" id="A0A7R8V4S8">
    <property type="interactions" value="1681"/>
</dbReference>
<sequence length="886" mass="98114">MAANNYCGFTYGGTQYGAPAAGAAYPAAQAGYAVAPAATAAYGTQRAGYDQAYQAAATPGSFASAAANPGATTTYDYGYGRQYDVTKTYYQQAGATPGYTAPAYTATTTATKTHYSAPPTRNIIPPATTKAATATTTQNNQTVTNVTQNTAPKQAQATTNTTTYTNYDAALYSAATMYVAQQTNKANANANWQYKKPGPGAGMNKQRAKPQPRPQQLHYCEVCKISCAGPQTYREHLEGQKHKKREASLKMMASATATNQNRGNNYHCELCDVTCTGNDAYAAHVRGSKHQKVVKLHQKLGKPIPSSDPKKLTKINFVPAGEGKEGEAAAAEIADDEPISEDIKPVGVEYIEELKDAEGKILSFNCKLCECKFNDPNAKEMHMKGRRHRLQYKRKVQPDLVVDIKPTPRQRRIAEARAQRALMQAEYWNSRRNENDDEDPMYWDERRRFDDEFEYMNWMQRNFPGPGPRGPPMGRPGPPMGHPFYGMMPGRRPESSDDRHVVARHAEIYPKEEELQTIQRIVSHTERALKFVSDALTETKSQTNETKANGTSTTDAKGTENKENNGKAPKEDGRDNQMFSFQKEAEGGNIRILKGVMRVGLLAKGLLLQGDNVVQLVVLCAEKPVLSLLDRVANELPIQLRKVSEEHQYNVSTDPPEGAVLVSDGTITVKVSLTSPLLREQDTNNATTAEQTVQKSEDLLPREPCLQALAALRHAKWFQARATGLQSCVMIMRILRDLCQRVPTLQPLSQWAMELLVEKVISSAGIPLSPGDCLRRVMEALSTGFLINGPGILDPCEKDPHDALQGLSKQQREDITVSAQQFLRYIAFRQIYKVLGMDPLPAPKFQARPWRLHRKRRRSGEGGDSEGDGKMFEYTNKRKAIWKPLQ</sequence>
<evidence type="ECO:0000256" key="3">
    <source>
        <dbReference type="ARBA" id="ARBA00022833"/>
    </source>
</evidence>
<evidence type="ECO:0000256" key="4">
    <source>
        <dbReference type="SAM" id="MobiDB-lite"/>
    </source>
</evidence>
<dbReference type="InterPro" id="IPR049401">
    <property type="entry name" value="DZF_dom_N"/>
</dbReference>
<evidence type="ECO:0000256" key="1">
    <source>
        <dbReference type="ARBA" id="ARBA00022723"/>
    </source>
</evidence>
<dbReference type="Pfam" id="PF07528">
    <property type="entry name" value="DZF_N"/>
    <property type="match status" value="1"/>
</dbReference>
<dbReference type="FunFam" id="3.30.160.60:FF:002995">
    <property type="entry name" value="Zinc-finger protein at 72d"/>
    <property type="match status" value="1"/>
</dbReference>
<dbReference type="SUPFAM" id="SSF57667">
    <property type="entry name" value="beta-beta-alpha zinc fingers"/>
    <property type="match status" value="3"/>
</dbReference>
<dbReference type="InParanoid" id="A0A7R8V4S8"/>
<dbReference type="SMART" id="SM00355">
    <property type="entry name" value="ZnF_C2H2"/>
    <property type="match status" value="3"/>
</dbReference>
<feature type="compositionally biased region" description="Polar residues" evidence="4">
    <location>
        <begin position="539"/>
        <end position="556"/>
    </location>
</feature>
<dbReference type="InterPro" id="IPR006561">
    <property type="entry name" value="DZF_dom"/>
</dbReference>
<dbReference type="PANTHER" id="PTHR45762:SF3">
    <property type="entry name" value="ZINC-FINGER PROTEIN AT 72D, ISOFORM B"/>
    <property type="match status" value="1"/>
</dbReference>
<dbReference type="GO" id="GO:0071011">
    <property type="term" value="C:precatalytic spliceosome"/>
    <property type="evidence" value="ECO:0007669"/>
    <property type="project" value="TreeGrafter"/>
</dbReference>
<reference evidence="6 7" key="1">
    <citation type="submission" date="2020-11" db="EMBL/GenBank/DDBJ databases">
        <authorList>
            <person name="Wallbank WR R."/>
            <person name="Pardo Diaz C."/>
            <person name="Kozak K."/>
            <person name="Martin S."/>
            <person name="Jiggins C."/>
            <person name="Moest M."/>
            <person name="Warren A I."/>
            <person name="Generalovic N T."/>
            <person name="Byers J.R.P. K."/>
            <person name="Montejo-Kovacevich G."/>
            <person name="Yen C E."/>
        </authorList>
    </citation>
    <scope>NUCLEOTIDE SEQUENCE [LARGE SCALE GENOMIC DNA]</scope>
</reference>
<dbReference type="Proteomes" id="UP000594454">
    <property type="component" value="Chromosome 6"/>
</dbReference>
<dbReference type="InterPro" id="IPR003604">
    <property type="entry name" value="Matrin/U1-like-C_Znf_C2H2"/>
</dbReference>
<keyword evidence="1" id="KW-0479">Metal-binding</keyword>
<organism evidence="6 7">
    <name type="scientific">Hermetia illucens</name>
    <name type="common">Black soldier fly</name>
    <dbReference type="NCBI Taxonomy" id="343691"/>
    <lineage>
        <taxon>Eukaryota</taxon>
        <taxon>Metazoa</taxon>
        <taxon>Ecdysozoa</taxon>
        <taxon>Arthropoda</taxon>
        <taxon>Hexapoda</taxon>
        <taxon>Insecta</taxon>
        <taxon>Pterygota</taxon>
        <taxon>Neoptera</taxon>
        <taxon>Endopterygota</taxon>
        <taxon>Diptera</taxon>
        <taxon>Brachycera</taxon>
        <taxon>Stratiomyomorpha</taxon>
        <taxon>Stratiomyidae</taxon>
        <taxon>Hermetiinae</taxon>
        <taxon>Hermetia</taxon>
    </lineage>
</organism>
<dbReference type="Gene3D" id="1.10.1410.40">
    <property type="match status" value="1"/>
</dbReference>
<dbReference type="SMART" id="SM00572">
    <property type="entry name" value="DZF"/>
    <property type="match status" value="1"/>
</dbReference>
<dbReference type="PANTHER" id="PTHR45762">
    <property type="entry name" value="ZINC FINGER RNA-BINDING PROTEIN"/>
    <property type="match status" value="1"/>
</dbReference>
<dbReference type="Pfam" id="PF12171">
    <property type="entry name" value="zf-C2H2_jaz"/>
    <property type="match status" value="1"/>
</dbReference>
<protein>
    <recommendedName>
        <fullName evidence="5">DZF domain-containing protein</fullName>
    </recommendedName>
</protein>
<accession>A0A7R8V4S8</accession>
<keyword evidence="3" id="KW-0862">Zinc</keyword>
<evidence type="ECO:0000313" key="7">
    <source>
        <dbReference type="Proteomes" id="UP000594454"/>
    </source>
</evidence>
<keyword evidence="7" id="KW-1185">Reference proteome</keyword>
<dbReference type="GO" id="GO:0003725">
    <property type="term" value="F:double-stranded RNA binding"/>
    <property type="evidence" value="ECO:0007669"/>
    <property type="project" value="TreeGrafter"/>
</dbReference>
<dbReference type="Gene3D" id="3.30.160.60">
    <property type="entry name" value="Classic Zinc Finger"/>
    <property type="match status" value="3"/>
</dbReference>
<dbReference type="GO" id="GO:0003727">
    <property type="term" value="F:single-stranded RNA binding"/>
    <property type="evidence" value="ECO:0007669"/>
    <property type="project" value="TreeGrafter"/>
</dbReference>
<dbReference type="FunFam" id="3.30.160.60:FF:000210">
    <property type="entry name" value="Zinc finger RNA-binding protein 2"/>
    <property type="match status" value="1"/>
</dbReference>
<dbReference type="PROSITE" id="PS00028">
    <property type="entry name" value="ZINC_FINGER_C2H2_1"/>
    <property type="match status" value="2"/>
</dbReference>
<dbReference type="OrthoDB" id="8898434at2759"/>
<dbReference type="FunFam" id="1.10.1410.40:FF:000001">
    <property type="entry name" value="interleukin enhancer-binding factor 3 isoform X1"/>
    <property type="match status" value="1"/>
</dbReference>
<feature type="domain" description="DZF" evidence="5">
    <location>
        <begin position="475"/>
        <end position="886"/>
    </location>
</feature>
<feature type="compositionally biased region" description="Basic and acidic residues" evidence="4">
    <location>
        <begin position="557"/>
        <end position="575"/>
    </location>
</feature>
<dbReference type="InterPro" id="IPR043519">
    <property type="entry name" value="NT_sf"/>
</dbReference>
<dbReference type="InterPro" id="IPR036236">
    <property type="entry name" value="Znf_C2H2_sf"/>
</dbReference>
<feature type="region of interest" description="Disordered" evidence="4">
    <location>
        <begin position="539"/>
        <end position="576"/>
    </location>
</feature>
<evidence type="ECO:0000313" key="6">
    <source>
        <dbReference type="EMBL" id="CAD7092828.1"/>
    </source>
</evidence>
<feature type="region of interest" description="Disordered" evidence="4">
    <location>
        <begin position="852"/>
        <end position="872"/>
    </location>
</feature>
<gene>
    <name evidence="6" type="ORF">HERILL_LOCUS15159</name>
</gene>
<dbReference type="AlphaFoldDB" id="A0A7R8V4S8"/>
<evidence type="ECO:0000259" key="5">
    <source>
        <dbReference type="PROSITE" id="PS51703"/>
    </source>
</evidence>